<dbReference type="EMBL" id="CP111028">
    <property type="protein sequence ID" value="WAR30622.1"/>
    <property type="molecule type" value="Genomic_DNA"/>
</dbReference>
<feature type="region of interest" description="Disordered" evidence="1">
    <location>
        <begin position="85"/>
        <end position="105"/>
    </location>
</feature>
<evidence type="ECO:0000313" key="2">
    <source>
        <dbReference type="EMBL" id="WAR30622.1"/>
    </source>
</evidence>
<feature type="compositionally biased region" description="Polar residues" evidence="1">
    <location>
        <begin position="11"/>
        <end position="25"/>
    </location>
</feature>
<gene>
    <name evidence="2" type="ORF">MAR_033164</name>
</gene>
<evidence type="ECO:0000313" key="3">
    <source>
        <dbReference type="Proteomes" id="UP001164746"/>
    </source>
</evidence>
<proteinExistence type="predicted"/>
<sequence>MADGQHPKFGGNSQTENSTSDTNETYPGRHFRHSPPQNSKDIILLPSVITNKKRKPTWNGSKHTAIGPTWKHPYPLWLDLSRQTQEPKEMGASHTAHTSRMDASQTNHASSISRLLNTRIHGEFNNYDLVKDINRPSSPTDRAPSQRRDKIKLNPGKDWSGSPTRPSWLEPSRQQPMEITRRRELWDIPPTPTTRDAYLAWNFGR</sequence>
<protein>
    <submittedName>
        <fullName evidence="2">Uncharacterized protein</fullName>
    </submittedName>
</protein>
<dbReference type="Proteomes" id="UP001164746">
    <property type="component" value="Chromosome 17"/>
</dbReference>
<organism evidence="2 3">
    <name type="scientific">Mya arenaria</name>
    <name type="common">Soft-shell clam</name>
    <dbReference type="NCBI Taxonomy" id="6604"/>
    <lineage>
        <taxon>Eukaryota</taxon>
        <taxon>Metazoa</taxon>
        <taxon>Spiralia</taxon>
        <taxon>Lophotrochozoa</taxon>
        <taxon>Mollusca</taxon>
        <taxon>Bivalvia</taxon>
        <taxon>Autobranchia</taxon>
        <taxon>Heteroconchia</taxon>
        <taxon>Euheterodonta</taxon>
        <taxon>Imparidentia</taxon>
        <taxon>Neoheterodontei</taxon>
        <taxon>Myida</taxon>
        <taxon>Myoidea</taxon>
        <taxon>Myidae</taxon>
        <taxon>Mya</taxon>
    </lineage>
</organism>
<feature type="region of interest" description="Disordered" evidence="1">
    <location>
        <begin position="1"/>
        <end position="42"/>
    </location>
</feature>
<accession>A0ABY7G873</accession>
<feature type="compositionally biased region" description="Polar residues" evidence="1">
    <location>
        <begin position="95"/>
        <end position="105"/>
    </location>
</feature>
<reference evidence="2" key="1">
    <citation type="submission" date="2022-11" db="EMBL/GenBank/DDBJ databases">
        <title>Centuries of genome instability and evolution in soft-shell clam transmissible cancer (bioRxiv).</title>
        <authorList>
            <person name="Hart S.F.M."/>
            <person name="Yonemitsu M.A."/>
            <person name="Giersch R.M."/>
            <person name="Beal B.F."/>
            <person name="Arriagada G."/>
            <person name="Davis B.W."/>
            <person name="Ostrander E.A."/>
            <person name="Goff S.P."/>
            <person name="Metzger M.J."/>
        </authorList>
    </citation>
    <scope>NUCLEOTIDE SEQUENCE</scope>
    <source>
        <strain evidence="2">MELC-2E11</strain>
        <tissue evidence="2">Siphon/mantle</tissue>
    </source>
</reference>
<evidence type="ECO:0000256" key="1">
    <source>
        <dbReference type="SAM" id="MobiDB-lite"/>
    </source>
</evidence>
<feature type="region of interest" description="Disordered" evidence="1">
    <location>
        <begin position="130"/>
        <end position="189"/>
    </location>
</feature>
<keyword evidence="3" id="KW-1185">Reference proteome</keyword>
<name>A0ABY7G873_MYAAR</name>